<name>A0A226HEQ9_9FLAO</name>
<keyword evidence="3" id="KW-1185">Reference proteome</keyword>
<dbReference type="Proteomes" id="UP000198345">
    <property type="component" value="Unassembled WGS sequence"/>
</dbReference>
<accession>A0A226HEQ9</accession>
<dbReference type="OrthoDB" id="1355574at2"/>
<comment type="caution">
    <text evidence="2">The sequence shown here is derived from an EMBL/GenBank/DDBJ whole genome shotgun (WGS) entry which is preliminary data.</text>
</comment>
<feature type="chain" id="PRO_5012804896" description="DUF4251 domain-containing protein" evidence="1">
    <location>
        <begin position="20"/>
        <end position="161"/>
    </location>
</feature>
<dbReference type="RefSeq" id="WP_089049396.1">
    <property type="nucleotide sequence ID" value="NZ_FXTV01000001.1"/>
</dbReference>
<evidence type="ECO:0000256" key="1">
    <source>
        <dbReference type="SAM" id="SignalP"/>
    </source>
</evidence>
<feature type="signal peptide" evidence="1">
    <location>
        <begin position="1"/>
        <end position="19"/>
    </location>
</feature>
<dbReference type="EMBL" id="MUGW01000017">
    <property type="protein sequence ID" value="OXA92777.1"/>
    <property type="molecule type" value="Genomic_DNA"/>
</dbReference>
<protein>
    <recommendedName>
        <fullName evidence="4">DUF4251 domain-containing protein</fullName>
    </recommendedName>
</protein>
<dbReference type="AlphaFoldDB" id="A0A226HEQ9"/>
<proteinExistence type="predicted"/>
<evidence type="ECO:0000313" key="2">
    <source>
        <dbReference type="EMBL" id="OXA92777.1"/>
    </source>
</evidence>
<reference evidence="2 3" key="1">
    <citation type="submission" date="2016-11" db="EMBL/GenBank/DDBJ databases">
        <title>Whole genomes of Flavobacteriaceae.</title>
        <authorList>
            <person name="Stine C."/>
            <person name="Li C."/>
            <person name="Tadesse D."/>
        </authorList>
    </citation>
    <scope>NUCLEOTIDE SEQUENCE [LARGE SCALE GENOMIC DNA]</scope>
    <source>
        <strain evidence="2 3">DSM 18292</strain>
    </source>
</reference>
<sequence>MKNFYALILLFLAFGTSYAQTGVKTSVVNKAYYGESEEWTDYSYKGKIVFSSNSNEPEGRLRIGNYDFLSDLCEGKAKFADKATYSTAEFLGPRKMSVTTDKQGVVNSTYEGNLVFQGERDYYSIVAIITLLEKNGNLVGVKVYAKDNPARVFAFGVIPTS</sequence>
<gene>
    <name evidence="2" type="ORF">B0A66_08335</name>
</gene>
<evidence type="ECO:0000313" key="3">
    <source>
        <dbReference type="Proteomes" id="UP000198345"/>
    </source>
</evidence>
<organism evidence="2 3">
    <name type="scientific">Flavobacterium hercynium</name>
    <dbReference type="NCBI Taxonomy" id="387094"/>
    <lineage>
        <taxon>Bacteria</taxon>
        <taxon>Pseudomonadati</taxon>
        <taxon>Bacteroidota</taxon>
        <taxon>Flavobacteriia</taxon>
        <taxon>Flavobacteriales</taxon>
        <taxon>Flavobacteriaceae</taxon>
        <taxon>Flavobacterium</taxon>
    </lineage>
</organism>
<evidence type="ECO:0008006" key="4">
    <source>
        <dbReference type="Google" id="ProtNLM"/>
    </source>
</evidence>
<keyword evidence="1" id="KW-0732">Signal</keyword>